<dbReference type="EMBL" id="QLTT01000001">
    <property type="protein sequence ID" value="RAS70179.1"/>
    <property type="molecule type" value="Genomic_DNA"/>
</dbReference>
<organism evidence="1 2">
    <name type="scientific">Lentzea atacamensis</name>
    <dbReference type="NCBI Taxonomy" id="531938"/>
    <lineage>
        <taxon>Bacteria</taxon>
        <taxon>Bacillati</taxon>
        <taxon>Actinomycetota</taxon>
        <taxon>Actinomycetes</taxon>
        <taxon>Pseudonocardiales</taxon>
        <taxon>Pseudonocardiaceae</taxon>
        <taxon>Lentzea</taxon>
    </lineage>
</organism>
<comment type="caution">
    <text evidence="1">The sequence shown here is derived from an EMBL/GenBank/DDBJ whole genome shotgun (WGS) entry which is preliminary data.</text>
</comment>
<keyword evidence="2" id="KW-1185">Reference proteome</keyword>
<accession>A0ABX9EJ47</accession>
<sequence>MFGYWQARKEEIWDQCWPHDPELSGDAHAYAVGRQMRPEGRIFWPGTPWVPPGDFHVAGC</sequence>
<name>A0ABX9EJ47_9PSEU</name>
<dbReference type="Proteomes" id="UP000248714">
    <property type="component" value="Unassembled WGS sequence"/>
</dbReference>
<proteinExistence type="predicted"/>
<protein>
    <submittedName>
        <fullName evidence="1">Uncharacterized protein</fullName>
    </submittedName>
</protein>
<dbReference type="RefSeq" id="WP_112225368.1">
    <property type="nucleotide sequence ID" value="NZ_QLTT01000001.1"/>
</dbReference>
<gene>
    <name evidence="1" type="ORF">C8D87_101479</name>
</gene>
<reference evidence="1 2" key="1">
    <citation type="submission" date="2018-06" db="EMBL/GenBank/DDBJ databases">
        <title>Genomic Encyclopedia of Type Strains, Phase IV (KMG-IV): sequencing the most valuable type-strain genomes for metagenomic binning, comparative biology and taxonomic classification.</title>
        <authorList>
            <person name="Goeker M."/>
        </authorList>
    </citation>
    <scope>NUCLEOTIDE SEQUENCE [LARGE SCALE GENOMIC DNA]</scope>
    <source>
        <strain evidence="1 2">DSM 45479</strain>
    </source>
</reference>
<evidence type="ECO:0000313" key="2">
    <source>
        <dbReference type="Proteomes" id="UP000248714"/>
    </source>
</evidence>
<evidence type="ECO:0000313" key="1">
    <source>
        <dbReference type="EMBL" id="RAS70179.1"/>
    </source>
</evidence>